<reference evidence="2 3" key="1">
    <citation type="submission" date="2016-03" db="EMBL/GenBank/DDBJ databases">
        <authorList>
            <consortium name="Pathogen Informatics"/>
        </authorList>
    </citation>
    <scope>NUCLEOTIDE SEQUENCE [LARGE SCALE GENOMIC DNA]</scope>
    <source>
        <strain evidence="3">e552</strain>
    </source>
</reference>
<keyword evidence="1" id="KW-1133">Transmembrane helix</keyword>
<dbReference type="Proteomes" id="UP000077295">
    <property type="component" value="Unassembled WGS sequence"/>
</dbReference>
<keyword evidence="1" id="KW-0812">Transmembrane</keyword>
<proteinExistence type="predicted"/>
<name>A0ABD7L1C1_9ENTR</name>
<feature type="transmembrane region" description="Helical" evidence="1">
    <location>
        <begin position="12"/>
        <end position="30"/>
    </location>
</feature>
<dbReference type="AlphaFoldDB" id="A0ABD7L1C1"/>
<gene>
    <name evidence="2" type="ORF">SAMEA2273187_04075</name>
</gene>
<organism evidence="2 3">
    <name type="scientific">Enterobacter hormaechei</name>
    <dbReference type="NCBI Taxonomy" id="158836"/>
    <lineage>
        <taxon>Bacteria</taxon>
        <taxon>Pseudomonadati</taxon>
        <taxon>Pseudomonadota</taxon>
        <taxon>Gammaproteobacteria</taxon>
        <taxon>Enterobacterales</taxon>
        <taxon>Enterobacteriaceae</taxon>
        <taxon>Enterobacter</taxon>
        <taxon>Enterobacter cloacae complex</taxon>
    </lineage>
</organism>
<keyword evidence="1" id="KW-0472">Membrane</keyword>
<evidence type="ECO:0000313" key="2">
    <source>
        <dbReference type="EMBL" id="SAF04322.1"/>
    </source>
</evidence>
<comment type="caution">
    <text evidence="2">The sequence shown here is derived from an EMBL/GenBank/DDBJ whole genome shotgun (WGS) entry which is preliminary data.</text>
</comment>
<sequence>MARDDSPSPTLAGAFHGLTGTAAFFLCVVFSQKKAPYYDGARLFISLLFIQRVGNHVVTTIRRLACTASRDQNVLFAGFR</sequence>
<dbReference type="EMBL" id="FKEV01000019">
    <property type="protein sequence ID" value="SAF04322.1"/>
    <property type="molecule type" value="Genomic_DNA"/>
</dbReference>
<accession>A0ABD7L1C1</accession>
<evidence type="ECO:0000313" key="3">
    <source>
        <dbReference type="Proteomes" id="UP000077295"/>
    </source>
</evidence>
<protein>
    <submittedName>
        <fullName evidence="2">Uncharacterized protein</fullName>
    </submittedName>
</protein>
<evidence type="ECO:0000256" key="1">
    <source>
        <dbReference type="SAM" id="Phobius"/>
    </source>
</evidence>